<name>A0A6P5SMR9_PRUAV</name>
<feature type="region of interest" description="Disordered" evidence="5">
    <location>
        <begin position="330"/>
        <end position="406"/>
    </location>
</feature>
<dbReference type="Gene3D" id="3.90.1030.20">
    <property type="entry name" value="DNA polymerase delta, p66 (Cdc27) subunit, wHTH domain"/>
    <property type="match status" value="1"/>
</dbReference>
<keyword evidence="3" id="KW-0235">DNA replication</keyword>
<feature type="region of interest" description="Disordered" evidence="5">
    <location>
        <begin position="468"/>
        <end position="535"/>
    </location>
</feature>
<sequence length="535" mass="57945">MTQIETLGIIQDIETLVSDQLQVVSYKWLSRNYLVSSNAAKRLLHEFVEKHGNGLEVVYVLAGWLKSNPLSYHIRLVSGPKLAEAKEEFEGNCSVEVYSVQACIPKDPAALWNAEFVQAEELFKQAPSVENCLRDNRFCGISNSFVKRNVEGAPLSIEAPQLKTKAVVGPSESSLAHQNIAFPKHVQNKGQQSSPKVGLQAPNVVKDVKSESNGTGAFDQANKPPAVKDKVPPVPANKKKVQNDKSSSASGGSLANLWGRASVKPKSNTLSENNNSIPNDTGASADAQVCAQEAVASVSSDDDGHEVNFKRASNGEGTRKRRVVFDFSDDDEDEDAVNLASPDNPKAQSCQDLKESSKVLVPEGTSLNFDEQVEDKPKVEDKPMVKEEVSVDRKSNQSFREDSSVSGISKGINAGIILKEKTHSCIPEKDLNKMDKPNNAASSSPKRRKVLKTVIDERGREVTEVIWEGEETEAKKADTSITKKADKTVASAVNRPPAAKKSVVNTAPTNGKAGSKKGGNKDPKQGNILSFFKKA</sequence>
<dbReference type="Pfam" id="PF09507">
    <property type="entry name" value="CDC27"/>
    <property type="match status" value="1"/>
</dbReference>
<dbReference type="Proteomes" id="UP000515124">
    <property type="component" value="Unplaced"/>
</dbReference>
<keyword evidence="4" id="KW-0539">Nucleus</keyword>
<evidence type="ECO:0000313" key="7">
    <source>
        <dbReference type="RefSeq" id="XP_021814891.1"/>
    </source>
</evidence>
<evidence type="ECO:0000256" key="5">
    <source>
        <dbReference type="SAM" id="MobiDB-lite"/>
    </source>
</evidence>
<dbReference type="GO" id="GO:1904161">
    <property type="term" value="P:DNA synthesis involved in UV-damage excision repair"/>
    <property type="evidence" value="ECO:0007669"/>
    <property type="project" value="TreeGrafter"/>
</dbReference>
<feature type="region of interest" description="Disordered" evidence="5">
    <location>
        <begin position="209"/>
        <end position="287"/>
    </location>
</feature>
<dbReference type="KEGG" id="pavi:110757547"/>
<dbReference type="InterPro" id="IPR019038">
    <property type="entry name" value="POLD3"/>
</dbReference>
<feature type="region of interest" description="Disordered" evidence="5">
    <location>
        <begin position="428"/>
        <end position="450"/>
    </location>
</feature>
<dbReference type="GO" id="GO:0006297">
    <property type="term" value="P:nucleotide-excision repair, DNA gap filling"/>
    <property type="evidence" value="ECO:0007669"/>
    <property type="project" value="TreeGrafter"/>
</dbReference>
<dbReference type="PANTHER" id="PTHR17598">
    <property type="entry name" value="DNA POLYMERASE DELTA SUBUNIT 3"/>
    <property type="match status" value="1"/>
</dbReference>
<gene>
    <name evidence="7" type="primary">LOC110757547</name>
</gene>
<reference evidence="7" key="1">
    <citation type="submission" date="2025-08" db="UniProtKB">
        <authorList>
            <consortium name="RefSeq"/>
        </authorList>
    </citation>
    <scope>IDENTIFICATION</scope>
</reference>
<organism evidence="6 7">
    <name type="scientific">Prunus avium</name>
    <name type="common">Cherry</name>
    <name type="synonym">Cerasus avium</name>
    <dbReference type="NCBI Taxonomy" id="42229"/>
    <lineage>
        <taxon>Eukaryota</taxon>
        <taxon>Viridiplantae</taxon>
        <taxon>Streptophyta</taxon>
        <taxon>Embryophyta</taxon>
        <taxon>Tracheophyta</taxon>
        <taxon>Spermatophyta</taxon>
        <taxon>Magnoliopsida</taxon>
        <taxon>eudicotyledons</taxon>
        <taxon>Gunneridae</taxon>
        <taxon>Pentapetalae</taxon>
        <taxon>rosids</taxon>
        <taxon>fabids</taxon>
        <taxon>Rosales</taxon>
        <taxon>Rosaceae</taxon>
        <taxon>Amygdaloideae</taxon>
        <taxon>Amygdaleae</taxon>
        <taxon>Prunus</taxon>
    </lineage>
</organism>
<evidence type="ECO:0000313" key="6">
    <source>
        <dbReference type="Proteomes" id="UP000515124"/>
    </source>
</evidence>
<dbReference type="RefSeq" id="XP_021814891.1">
    <property type="nucleotide sequence ID" value="XM_021959199.1"/>
</dbReference>
<proteinExistence type="predicted"/>
<dbReference type="InterPro" id="IPR041913">
    <property type="entry name" value="POLD3_sf"/>
</dbReference>
<dbReference type="AlphaFoldDB" id="A0A6P5SMR9"/>
<evidence type="ECO:0000256" key="2">
    <source>
        <dbReference type="ARBA" id="ARBA00017589"/>
    </source>
</evidence>
<feature type="compositionally biased region" description="Basic and acidic residues" evidence="5">
    <location>
        <begin position="472"/>
        <end position="487"/>
    </location>
</feature>
<dbReference type="FunFam" id="3.90.1030.20:FF:000002">
    <property type="entry name" value="DNA polymerase delta subunit"/>
    <property type="match status" value="1"/>
</dbReference>
<accession>A0A6P5SMR9</accession>
<feature type="compositionally biased region" description="Low complexity" evidence="5">
    <location>
        <begin position="246"/>
        <end position="257"/>
    </location>
</feature>
<comment type="subcellular location">
    <subcellularLocation>
        <location evidence="1">Nucleus</location>
    </subcellularLocation>
</comment>
<dbReference type="GO" id="GO:0006271">
    <property type="term" value="P:DNA strand elongation involved in DNA replication"/>
    <property type="evidence" value="ECO:0007669"/>
    <property type="project" value="TreeGrafter"/>
</dbReference>
<evidence type="ECO:0000256" key="1">
    <source>
        <dbReference type="ARBA" id="ARBA00004123"/>
    </source>
</evidence>
<feature type="compositionally biased region" description="Polar residues" evidence="5">
    <location>
        <begin position="265"/>
        <end position="282"/>
    </location>
</feature>
<dbReference type="GeneID" id="110757547"/>
<evidence type="ECO:0000256" key="4">
    <source>
        <dbReference type="ARBA" id="ARBA00023242"/>
    </source>
</evidence>
<feature type="compositionally biased region" description="Basic and acidic residues" evidence="5">
    <location>
        <begin position="374"/>
        <end position="403"/>
    </location>
</feature>
<dbReference type="GO" id="GO:0003887">
    <property type="term" value="F:DNA-directed DNA polymerase activity"/>
    <property type="evidence" value="ECO:0007669"/>
    <property type="project" value="TreeGrafter"/>
</dbReference>
<dbReference type="GO" id="GO:0043625">
    <property type="term" value="C:delta DNA polymerase complex"/>
    <property type="evidence" value="ECO:0007669"/>
    <property type="project" value="InterPro"/>
</dbReference>
<keyword evidence="6" id="KW-1185">Reference proteome</keyword>
<protein>
    <recommendedName>
        <fullName evidence="2">DNA polymerase delta subunit 3</fullName>
    </recommendedName>
</protein>
<evidence type="ECO:0000256" key="3">
    <source>
        <dbReference type="ARBA" id="ARBA00022705"/>
    </source>
</evidence>
<dbReference type="PANTHER" id="PTHR17598:SF13">
    <property type="entry name" value="DNA POLYMERASE DELTA SUBUNIT 3"/>
    <property type="match status" value="1"/>
</dbReference>